<dbReference type="InterPro" id="IPR000727">
    <property type="entry name" value="T_SNARE_dom"/>
</dbReference>
<dbReference type="SUPFAM" id="SSF58038">
    <property type="entry name" value="SNARE fusion complex"/>
    <property type="match status" value="2"/>
</dbReference>
<dbReference type="InterPro" id="IPR026242">
    <property type="entry name" value="HAUS2_metazoa"/>
</dbReference>
<dbReference type="FunFam" id="1.20.5.110:FF:000007">
    <property type="entry name" value="Synaptosomal-associated protein"/>
    <property type="match status" value="1"/>
</dbReference>
<dbReference type="GO" id="GO:1990498">
    <property type="term" value="C:mitotic spindle microtubule"/>
    <property type="evidence" value="ECO:0007669"/>
    <property type="project" value="TreeGrafter"/>
</dbReference>
<dbReference type="SMART" id="SM00397">
    <property type="entry name" value="t_SNARE"/>
    <property type="match status" value="2"/>
</dbReference>
<protein>
    <recommendedName>
        <fullName evidence="9">Synaptosomal-associated protein</fullName>
    </recommendedName>
</protein>
<evidence type="ECO:0000256" key="7">
    <source>
        <dbReference type="ARBA" id="ARBA00053876"/>
    </source>
</evidence>
<dbReference type="CDD" id="cd15895">
    <property type="entry name" value="SNARE_SNAP23N"/>
    <property type="match status" value="1"/>
</dbReference>
<dbReference type="AlphaFoldDB" id="A0A7M4FN80"/>
<dbReference type="GO" id="GO:0051225">
    <property type="term" value="P:spindle assembly"/>
    <property type="evidence" value="ECO:0007669"/>
    <property type="project" value="InterPro"/>
</dbReference>
<organism evidence="12 13">
    <name type="scientific">Crocodylus porosus</name>
    <name type="common">Saltwater crocodile</name>
    <name type="synonym">Estuarine crocodile</name>
    <dbReference type="NCBI Taxonomy" id="8502"/>
    <lineage>
        <taxon>Eukaryota</taxon>
        <taxon>Metazoa</taxon>
        <taxon>Chordata</taxon>
        <taxon>Craniata</taxon>
        <taxon>Vertebrata</taxon>
        <taxon>Euteleostomi</taxon>
        <taxon>Archelosauria</taxon>
        <taxon>Archosauria</taxon>
        <taxon>Crocodylia</taxon>
        <taxon>Longirostres</taxon>
        <taxon>Crocodylidae</taxon>
        <taxon>Crocodylus</taxon>
    </lineage>
</organism>
<dbReference type="Ensembl" id="ENSCPRT00005030977.1">
    <property type="protein sequence ID" value="ENSCPRP00005026502.1"/>
    <property type="gene ID" value="ENSCPRG00005018395.1"/>
</dbReference>
<keyword evidence="13" id="KW-1185">Reference proteome</keyword>
<dbReference type="FunFam" id="1.20.5.110:FF:000018">
    <property type="entry name" value="Synaptosomal-associated protein"/>
    <property type="match status" value="1"/>
</dbReference>
<dbReference type="Pfam" id="PF00835">
    <property type="entry name" value="SNAP-25"/>
    <property type="match status" value="1"/>
</dbReference>
<comment type="function">
    <text evidence="7">Essential component of the high affinity receptor for the general membrane fusion machinery and an important regulator of transport vesicle docking and fusion.</text>
</comment>
<proteinExistence type="inferred from homology"/>
<evidence type="ECO:0000256" key="8">
    <source>
        <dbReference type="ARBA" id="ARBA00065910"/>
    </source>
</evidence>
<evidence type="ECO:0000256" key="3">
    <source>
        <dbReference type="ARBA" id="ARBA00022737"/>
    </source>
</evidence>
<evidence type="ECO:0000256" key="9">
    <source>
        <dbReference type="RuleBase" id="RU003496"/>
    </source>
</evidence>
<dbReference type="InterPro" id="IPR028346">
    <property type="entry name" value="HAUS2"/>
</dbReference>
<feature type="domain" description="T-SNARE coiled-coil homology" evidence="11">
    <location>
        <begin position="144"/>
        <end position="187"/>
    </location>
</feature>
<comment type="subunit">
    <text evidence="8">Homotetramer (via coiled-coil domain), also forms heterotetramers with STX4 and VAMP3. Found in a complex with VAMP8 and STX1A. Found in a complex with VAMP8 and STX4 in pancreas. Interacts simultaneously with SNAPIN and SYN4. Interacts with STX1A. Interacts with STX12. Interacts tightly to multiple syntaxins and synaptobrevins/VAMPs. Interacts with ZDHHC13 (via ANK repeats). Interacts with ZDHHC17 (via ANK repeats).</text>
</comment>
<sequence>MAEMSPEEIQMRANQVTDESLESTRRILGLAVESQDVGVRTVTMLDEQGEKLNRIEEGMDQINKDMREAEKTLTELNKCCGLCICPCKRTKNFESSKAYKTTWGESSENATDNVVARQPRPVNQNQPQTVGGASGGYVTRITNDAREDEMEENLTQVGTILGNLKHMALDMGNEIDAQNKQIDRINEKEMLDLSRRRDPCFVKLSEMEQIADLEAEINQKNLEIEILQLEKETADIAHPFFLNQKCEILQDMNRHLETVLKEKKTLRQRLMKPLCQENLPIEAVFHRYVVEFLTLAVSFIEKLESHLQTVRSIPQIPQTMKKLDNALAKIDLLVTEVEELAEQVLKWRELQKGIHYDSFQNSESDHSFSSLNPI</sequence>
<name>A0A7M4FN80_CROPO</name>
<comment type="subcellular location">
    <subcellularLocation>
        <location evidence="6">Synapse</location>
        <location evidence="6">Synaptosome</location>
    </subcellularLocation>
</comment>
<dbReference type="GO" id="GO:0007020">
    <property type="term" value="P:microtubule nucleation"/>
    <property type="evidence" value="ECO:0007669"/>
    <property type="project" value="TreeGrafter"/>
</dbReference>
<keyword evidence="3" id="KW-0677">Repeat</keyword>
<feature type="coiled-coil region" evidence="10">
    <location>
        <begin position="45"/>
        <end position="79"/>
    </location>
</feature>
<dbReference type="GO" id="GO:0007098">
    <property type="term" value="P:centrosome cycle"/>
    <property type="evidence" value="ECO:0007669"/>
    <property type="project" value="InterPro"/>
</dbReference>
<evidence type="ECO:0000313" key="12">
    <source>
        <dbReference type="Ensembl" id="ENSCPRP00005026502.1"/>
    </source>
</evidence>
<gene>
    <name evidence="12" type="primary">SNAP23</name>
</gene>
<dbReference type="GO" id="GO:0045202">
    <property type="term" value="C:synapse"/>
    <property type="evidence" value="ECO:0007669"/>
    <property type="project" value="UniProtKB-SubCell"/>
</dbReference>
<dbReference type="PANTHER" id="PTHR16039">
    <property type="entry name" value="HAUS AUGMIN-LIKE COMPLEX SUBUNIT 2"/>
    <property type="match status" value="1"/>
</dbReference>
<dbReference type="GO" id="GO:0043005">
    <property type="term" value="C:neuron projection"/>
    <property type="evidence" value="ECO:0007669"/>
    <property type="project" value="UniProtKB-KW"/>
</dbReference>
<dbReference type="GO" id="GO:0006887">
    <property type="term" value="P:exocytosis"/>
    <property type="evidence" value="ECO:0007669"/>
    <property type="project" value="UniProtKB-ARBA"/>
</dbReference>
<evidence type="ECO:0000313" key="13">
    <source>
        <dbReference type="Proteomes" id="UP000594220"/>
    </source>
</evidence>
<keyword evidence="4" id="KW-0770">Synapse</keyword>
<feature type="domain" description="T-SNARE coiled-coil homology" evidence="11">
    <location>
        <begin position="14"/>
        <end position="76"/>
    </location>
</feature>
<evidence type="ECO:0000256" key="10">
    <source>
        <dbReference type="SAM" id="Coils"/>
    </source>
</evidence>
<dbReference type="GO" id="GO:0005813">
    <property type="term" value="C:centrosome"/>
    <property type="evidence" value="ECO:0007669"/>
    <property type="project" value="TreeGrafter"/>
</dbReference>
<reference evidence="12" key="2">
    <citation type="submission" date="2025-09" db="UniProtKB">
        <authorList>
            <consortium name="Ensembl"/>
        </authorList>
    </citation>
    <scope>IDENTIFICATION</scope>
</reference>
<accession>A0A7M4FN80</accession>
<evidence type="ECO:0000256" key="5">
    <source>
        <dbReference type="ARBA" id="ARBA00023054"/>
    </source>
</evidence>
<comment type="similarity">
    <text evidence="1 9">Belongs to the SNAP-25 family.</text>
</comment>
<dbReference type="Pfam" id="PF15003">
    <property type="entry name" value="HAUS2"/>
    <property type="match status" value="1"/>
</dbReference>
<dbReference type="PANTHER" id="PTHR16039:SF1">
    <property type="entry name" value="HAUS AUGMIN-LIKE COMPLEX SUBUNIT 2"/>
    <property type="match status" value="1"/>
</dbReference>
<dbReference type="PRINTS" id="PR02088">
    <property type="entry name" value="HAUSAUGMINL2"/>
</dbReference>
<dbReference type="PROSITE" id="PS50192">
    <property type="entry name" value="T_SNARE"/>
    <property type="match status" value="2"/>
</dbReference>
<dbReference type="Proteomes" id="UP000594220">
    <property type="component" value="Unplaced"/>
</dbReference>
<feature type="coiled-coil region" evidence="10">
    <location>
        <begin position="168"/>
        <end position="269"/>
    </location>
</feature>
<dbReference type="GO" id="GO:0070652">
    <property type="term" value="C:HAUS complex"/>
    <property type="evidence" value="ECO:0007669"/>
    <property type="project" value="InterPro"/>
</dbReference>
<evidence type="ECO:0000256" key="6">
    <source>
        <dbReference type="ARBA" id="ARBA00034102"/>
    </source>
</evidence>
<evidence type="ECO:0000256" key="2">
    <source>
        <dbReference type="ARBA" id="ARBA00022599"/>
    </source>
</evidence>
<dbReference type="Gene3D" id="1.20.5.110">
    <property type="match status" value="2"/>
</dbReference>
<reference evidence="12" key="1">
    <citation type="submission" date="2025-08" db="UniProtKB">
        <authorList>
            <consortium name="Ensembl"/>
        </authorList>
    </citation>
    <scope>IDENTIFICATION</scope>
</reference>
<evidence type="ECO:0000256" key="4">
    <source>
        <dbReference type="ARBA" id="ARBA00023018"/>
    </source>
</evidence>
<keyword evidence="2" id="KW-0771">Synaptosome</keyword>
<evidence type="ECO:0000256" key="1">
    <source>
        <dbReference type="ARBA" id="ARBA00009480"/>
    </source>
</evidence>
<keyword evidence="5 10" id="KW-0175">Coiled coil</keyword>
<dbReference type="InterPro" id="IPR000928">
    <property type="entry name" value="SNAP-25_dom"/>
</dbReference>
<dbReference type="GeneTree" id="ENSGT00950000182843"/>
<dbReference type="GO" id="GO:0031201">
    <property type="term" value="C:SNARE complex"/>
    <property type="evidence" value="ECO:0007669"/>
    <property type="project" value="UniProtKB-ARBA"/>
</dbReference>
<evidence type="ECO:0000259" key="11">
    <source>
        <dbReference type="PROSITE" id="PS50192"/>
    </source>
</evidence>